<proteinExistence type="predicted"/>
<keyword evidence="4" id="KW-1185">Reference proteome</keyword>
<dbReference type="CDD" id="cd00303">
    <property type="entry name" value="retropepsin_like"/>
    <property type="match status" value="1"/>
</dbReference>
<feature type="domain" description="Peptidase A2" evidence="2">
    <location>
        <begin position="73"/>
        <end position="159"/>
    </location>
</feature>
<gene>
    <name evidence="3" type="ORF">TSAR_005502</name>
</gene>
<sequence>GRCLVSGNKHHTKLHQEGRINAATATADDAERSSTSAHTATESSLLPKTSSAKVLLSTSCAILQAPNGQAVTVRVQLDSGVEESFISERIVQLLGLHKHTTIVAVSGVGGTTTAVARARVTATLKSNYDANFRFDVTALVQKLTSILSRTVVTMQDRDYLQTATLAKPHFDQPANIDCVLSSAVYAAVLRPGIKRESSMQPVTLNFTLGWILMESIDEATRRRTLTSREEGYNCPGARNRINARTALAVERGCFLFPSLRSDHD</sequence>
<feature type="region of interest" description="Disordered" evidence="1">
    <location>
        <begin position="25"/>
        <end position="44"/>
    </location>
</feature>
<evidence type="ECO:0000256" key="1">
    <source>
        <dbReference type="SAM" id="MobiDB-lite"/>
    </source>
</evidence>
<accession>A0A232EDD4</accession>
<feature type="compositionally biased region" description="Low complexity" evidence="1">
    <location>
        <begin position="33"/>
        <end position="44"/>
    </location>
</feature>
<reference evidence="3 4" key="1">
    <citation type="journal article" date="2017" name="Curr. Biol.">
        <title>The Evolution of Venom by Co-option of Single-Copy Genes.</title>
        <authorList>
            <person name="Martinson E.O."/>
            <person name="Mrinalini"/>
            <person name="Kelkar Y.D."/>
            <person name="Chang C.H."/>
            <person name="Werren J.H."/>
        </authorList>
    </citation>
    <scope>NUCLEOTIDE SEQUENCE [LARGE SCALE GENOMIC DNA]</scope>
    <source>
        <strain evidence="3 4">Alberta</strain>
        <tissue evidence="3">Whole body</tissue>
    </source>
</reference>
<dbReference type="GO" id="GO:0006508">
    <property type="term" value="P:proteolysis"/>
    <property type="evidence" value="ECO:0007669"/>
    <property type="project" value="InterPro"/>
</dbReference>
<comment type="caution">
    <text evidence="3">The sequence shown here is derived from an EMBL/GenBank/DDBJ whole genome shotgun (WGS) entry which is preliminary data.</text>
</comment>
<evidence type="ECO:0000313" key="4">
    <source>
        <dbReference type="Proteomes" id="UP000215335"/>
    </source>
</evidence>
<evidence type="ECO:0000259" key="2">
    <source>
        <dbReference type="PROSITE" id="PS50175"/>
    </source>
</evidence>
<dbReference type="PROSITE" id="PS50175">
    <property type="entry name" value="ASP_PROT_RETROV"/>
    <property type="match status" value="1"/>
</dbReference>
<evidence type="ECO:0000313" key="3">
    <source>
        <dbReference type="EMBL" id="OXU16357.1"/>
    </source>
</evidence>
<dbReference type="STRING" id="543379.A0A232EDD4"/>
<dbReference type="InterPro" id="IPR001995">
    <property type="entry name" value="Peptidase_A2_cat"/>
</dbReference>
<organism evidence="3 4">
    <name type="scientific">Trichomalopsis sarcophagae</name>
    <dbReference type="NCBI Taxonomy" id="543379"/>
    <lineage>
        <taxon>Eukaryota</taxon>
        <taxon>Metazoa</taxon>
        <taxon>Ecdysozoa</taxon>
        <taxon>Arthropoda</taxon>
        <taxon>Hexapoda</taxon>
        <taxon>Insecta</taxon>
        <taxon>Pterygota</taxon>
        <taxon>Neoptera</taxon>
        <taxon>Endopterygota</taxon>
        <taxon>Hymenoptera</taxon>
        <taxon>Apocrita</taxon>
        <taxon>Proctotrupomorpha</taxon>
        <taxon>Chalcidoidea</taxon>
        <taxon>Pteromalidae</taxon>
        <taxon>Pteromalinae</taxon>
        <taxon>Trichomalopsis</taxon>
    </lineage>
</organism>
<dbReference type="AlphaFoldDB" id="A0A232EDD4"/>
<feature type="non-terminal residue" evidence="3">
    <location>
        <position position="1"/>
    </location>
</feature>
<dbReference type="GO" id="GO:0004190">
    <property type="term" value="F:aspartic-type endopeptidase activity"/>
    <property type="evidence" value="ECO:0007669"/>
    <property type="project" value="InterPro"/>
</dbReference>
<protein>
    <recommendedName>
        <fullName evidence="2">Peptidase A2 domain-containing protein</fullName>
    </recommendedName>
</protein>
<dbReference type="Proteomes" id="UP000215335">
    <property type="component" value="Unassembled WGS sequence"/>
</dbReference>
<name>A0A232EDD4_9HYME</name>
<dbReference type="EMBL" id="NNAY01006792">
    <property type="protein sequence ID" value="OXU16357.1"/>
    <property type="molecule type" value="Genomic_DNA"/>
</dbReference>